<name>A0A5P2D612_STRVZ</name>
<evidence type="ECO:0000256" key="1">
    <source>
        <dbReference type="SAM" id="MobiDB-lite"/>
    </source>
</evidence>
<dbReference type="InterPro" id="IPR038607">
    <property type="entry name" value="PhoD-like_sf"/>
</dbReference>
<dbReference type="Gene3D" id="3.60.21.70">
    <property type="entry name" value="PhoD-like phosphatase"/>
    <property type="match status" value="1"/>
</dbReference>
<dbReference type="OrthoDB" id="327733at2"/>
<dbReference type="PANTHER" id="PTHR43606">
    <property type="entry name" value="PHOSPHATASE, PUTATIVE (AFU_ORTHOLOGUE AFUA_6G08710)-RELATED"/>
    <property type="match status" value="1"/>
</dbReference>
<dbReference type="RefSeq" id="WP_150210318.1">
    <property type="nucleotide sequence ID" value="NZ_CP029190.1"/>
</dbReference>
<feature type="signal peptide" evidence="2">
    <location>
        <begin position="1"/>
        <end position="40"/>
    </location>
</feature>
<accession>A0A5P2D612</accession>
<proteinExistence type="predicted"/>
<keyword evidence="2" id="KW-0732">Signal</keyword>
<dbReference type="Gene3D" id="2.60.40.380">
    <property type="entry name" value="Purple acid phosphatase-like, N-terminal"/>
    <property type="match status" value="1"/>
</dbReference>
<reference evidence="5 6" key="1">
    <citation type="submission" date="2018-05" db="EMBL/GenBank/DDBJ databases">
        <title>Streptomyces venezuelae.</title>
        <authorList>
            <person name="Kim W."/>
            <person name="Lee N."/>
            <person name="Cho B.-K."/>
        </authorList>
    </citation>
    <scope>NUCLEOTIDE SEQUENCE [LARGE SCALE GENOMIC DNA]</scope>
    <source>
        <strain evidence="5 6">ATCC 21782</strain>
    </source>
</reference>
<dbReference type="Proteomes" id="UP000325211">
    <property type="component" value="Chromosome"/>
</dbReference>
<evidence type="ECO:0000256" key="2">
    <source>
        <dbReference type="SAM" id="SignalP"/>
    </source>
</evidence>
<dbReference type="EMBL" id="CP029190">
    <property type="protein sequence ID" value="QES50574.1"/>
    <property type="molecule type" value="Genomic_DNA"/>
</dbReference>
<dbReference type="CDD" id="cd07389">
    <property type="entry name" value="MPP_PhoD"/>
    <property type="match status" value="1"/>
</dbReference>
<organism evidence="5 6">
    <name type="scientific">Streptomyces venezuelae</name>
    <dbReference type="NCBI Taxonomy" id="54571"/>
    <lineage>
        <taxon>Bacteria</taxon>
        <taxon>Bacillati</taxon>
        <taxon>Actinomycetota</taxon>
        <taxon>Actinomycetes</taxon>
        <taxon>Kitasatosporales</taxon>
        <taxon>Streptomycetaceae</taxon>
        <taxon>Streptomyces</taxon>
    </lineage>
</organism>
<dbReference type="SUPFAM" id="SSF56300">
    <property type="entry name" value="Metallo-dependent phosphatases"/>
    <property type="match status" value="1"/>
</dbReference>
<feature type="chain" id="PRO_5025013203" evidence="2">
    <location>
        <begin position="41"/>
        <end position="551"/>
    </location>
</feature>
<sequence length="551" mass="59397">MTSQLPFSSAASPRRRTVVLAAAATAALAPLTLSGGPAHAAENAPAFLHGVASGDPLPDGVLLWTRVTPTAAAVPGSGVGPDTQVGWEVAEDKAFSRIVASGSVTASAATDHTVKADVRGLRPETVYFYRFTAGGTVSPVGRTRTTPAHDATAPGVRFGVVSCANWESGYFSAYRHLAARTDLDAILHLGDYIYEYQTGGYPEAKYVVRQHEPKHEITTLADYRLRHGTYKTDADLQALHAAHAVIAIWDDHEFADDTWSGGADNHTPGTEGDWAARAAAAKQAYFEWMPVRASIAGTVYRRLRFGNLADLHLLDLRSFRSQQAKTGSGSVDDPERTITGRAQLDWLKAGLASSDATWKLVGTSVMISPVAFASLPAHLMAPLAKLLGLPQGGIAANVDQWDGYTDDRKELLGHLKDRNIRNTVFLTGDIHMAWANEVPVNMATYPGSGTAATEFVVTSVSSDNLDDILHVPTNTASLAAEAAIRSANWHVKWLDMDDHGYGVLDVTAERTQMDYYVVSNKAKRDASSSWSRSYRTMNGTQKVEKVNQPVR</sequence>
<feature type="domain" description="PhoD-like phosphatase metallophosphatase" evidence="3">
    <location>
        <begin position="158"/>
        <end position="515"/>
    </location>
</feature>
<evidence type="ECO:0000313" key="6">
    <source>
        <dbReference type="Proteomes" id="UP000325211"/>
    </source>
</evidence>
<gene>
    <name evidence="5" type="ORF">DEJ50_24825</name>
</gene>
<dbReference type="PROSITE" id="PS51318">
    <property type="entry name" value="TAT"/>
    <property type="match status" value="1"/>
</dbReference>
<feature type="domain" description="Phospholipase D N-terminal" evidence="4">
    <location>
        <begin position="49"/>
        <end position="145"/>
    </location>
</feature>
<evidence type="ECO:0000313" key="5">
    <source>
        <dbReference type="EMBL" id="QES50574.1"/>
    </source>
</evidence>
<dbReference type="InterPro" id="IPR029052">
    <property type="entry name" value="Metallo-depent_PP-like"/>
</dbReference>
<protein>
    <submittedName>
        <fullName evidence="5">Alkaline phosphatase</fullName>
    </submittedName>
</protein>
<dbReference type="Pfam" id="PF09423">
    <property type="entry name" value="PhoD"/>
    <property type="match status" value="1"/>
</dbReference>
<dbReference type="Pfam" id="PF16655">
    <property type="entry name" value="PhoD_N"/>
    <property type="match status" value="1"/>
</dbReference>
<dbReference type="InterPro" id="IPR018946">
    <property type="entry name" value="PhoD-like_MPP"/>
</dbReference>
<dbReference type="InterPro" id="IPR006311">
    <property type="entry name" value="TAT_signal"/>
</dbReference>
<evidence type="ECO:0000259" key="3">
    <source>
        <dbReference type="Pfam" id="PF09423"/>
    </source>
</evidence>
<dbReference type="InterPro" id="IPR052900">
    <property type="entry name" value="Phospholipid_Metab_Enz"/>
</dbReference>
<feature type="region of interest" description="Disordered" evidence="1">
    <location>
        <begin position="529"/>
        <end position="551"/>
    </location>
</feature>
<dbReference type="InterPro" id="IPR032093">
    <property type="entry name" value="PhoD_N"/>
</dbReference>
<feature type="compositionally biased region" description="Polar residues" evidence="1">
    <location>
        <begin position="529"/>
        <end position="541"/>
    </location>
</feature>
<dbReference type="PANTHER" id="PTHR43606:SF2">
    <property type="entry name" value="ALKALINE PHOSPHATASE FAMILY PROTEIN (AFU_ORTHOLOGUE AFUA_5G03860)"/>
    <property type="match status" value="1"/>
</dbReference>
<dbReference type="AlphaFoldDB" id="A0A5P2D612"/>
<evidence type="ECO:0000259" key="4">
    <source>
        <dbReference type="Pfam" id="PF16655"/>
    </source>
</evidence>